<dbReference type="AlphaFoldDB" id="A0A845M3G3"/>
<dbReference type="EMBL" id="WTUX01000019">
    <property type="protein sequence ID" value="MZR14900.1"/>
    <property type="molecule type" value="Genomic_DNA"/>
</dbReference>
<dbReference type="GO" id="GO:0071949">
    <property type="term" value="F:FAD binding"/>
    <property type="evidence" value="ECO:0007669"/>
    <property type="project" value="InterPro"/>
</dbReference>
<evidence type="ECO:0000259" key="1">
    <source>
        <dbReference type="Pfam" id="PF01494"/>
    </source>
</evidence>
<evidence type="ECO:0000313" key="2">
    <source>
        <dbReference type="EMBL" id="MZR14900.1"/>
    </source>
</evidence>
<proteinExistence type="predicted"/>
<dbReference type="PRINTS" id="PR00420">
    <property type="entry name" value="RNGMNOXGNASE"/>
</dbReference>
<gene>
    <name evidence="2" type="ORF">GQE99_17905</name>
</gene>
<dbReference type="RefSeq" id="WP_161353074.1">
    <property type="nucleotide sequence ID" value="NZ_WTUX01000019.1"/>
</dbReference>
<dbReference type="GO" id="GO:0016628">
    <property type="term" value="F:oxidoreductase activity, acting on the CH-CH group of donors, NAD or NADP as acceptor"/>
    <property type="evidence" value="ECO:0007669"/>
    <property type="project" value="InterPro"/>
</dbReference>
<keyword evidence="3" id="KW-1185">Reference proteome</keyword>
<name>A0A845M3G3_9RHOB</name>
<dbReference type="Gene3D" id="3.50.50.60">
    <property type="entry name" value="FAD/NAD(P)-binding domain"/>
    <property type="match status" value="1"/>
</dbReference>
<dbReference type="InterPro" id="IPR050407">
    <property type="entry name" value="Geranylgeranyl_reductase"/>
</dbReference>
<evidence type="ECO:0000313" key="3">
    <source>
        <dbReference type="Proteomes" id="UP000467322"/>
    </source>
</evidence>
<dbReference type="InterPro" id="IPR036188">
    <property type="entry name" value="FAD/NAD-bd_sf"/>
</dbReference>
<dbReference type="PANTHER" id="PTHR42685:SF22">
    <property type="entry name" value="CONDITIONED MEDIUM FACTOR RECEPTOR 1"/>
    <property type="match status" value="1"/>
</dbReference>
<protein>
    <submittedName>
        <fullName evidence="2">Geranylgeranyl reductase family protein</fullName>
    </submittedName>
</protein>
<dbReference type="NCBIfam" id="TIGR02032">
    <property type="entry name" value="GG-red-SF"/>
    <property type="match status" value="1"/>
</dbReference>
<dbReference type="Proteomes" id="UP000467322">
    <property type="component" value="Unassembled WGS sequence"/>
</dbReference>
<sequence length="405" mass="44207">MSRDNGAQMGDPNSYDVIVLGAGPAGTSAAIRARRAGLSVLVIDKATFPRPKLCGAGITPRSQQALRDIFDAEMPAGITLSSTKMGFRWDGEHLADFDQPYPFKYTFREDFDHWLVDLARSAGAEIREGTRVAEIRDRENRLRLDGGEAVGFKVLIGADGVASPVARHLFGKAFDTDTIGFAYEAEVPATNADDTRMSIDFGIVRWGYGWNFPKATSQTIGVVSIRGLDQDLRARMERYLAHEGVDPASVKIKGAHIPFGDFKEKPGRGNILLAGDAAGFVDAITGEGIALAMESGAHAADAAAQVIGEGRPERADRAYFPRVKPIQADLANVRRLRVIAYGSRTRAMFKEKLATSTRLRDALFEVVSGKATYAEIERRMARHAMVRMATKLSSWPTLFKRSAGR</sequence>
<dbReference type="InterPro" id="IPR002938">
    <property type="entry name" value="FAD-bd"/>
</dbReference>
<feature type="domain" description="FAD-binding" evidence="1">
    <location>
        <begin position="15"/>
        <end position="170"/>
    </location>
</feature>
<organism evidence="2 3">
    <name type="scientific">Maritimibacter harenae</name>
    <dbReference type="NCBI Taxonomy" id="2606218"/>
    <lineage>
        <taxon>Bacteria</taxon>
        <taxon>Pseudomonadati</taxon>
        <taxon>Pseudomonadota</taxon>
        <taxon>Alphaproteobacteria</taxon>
        <taxon>Rhodobacterales</taxon>
        <taxon>Roseobacteraceae</taxon>
        <taxon>Maritimibacter</taxon>
    </lineage>
</organism>
<accession>A0A845M3G3</accession>
<reference evidence="2 3" key="1">
    <citation type="submission" date="2019-12" db="EMBL/GenBank/DDBJ databases">
        <title>Maritimibacter sp. nov. sp. isolated from sea sand.</title>
        <authorList>
            <person name="Kim J."/>
            <person name="Jeong S.E."/>
            <person name="Jung H.S."/>
            <person name="Jeon C.O."/>
        </authorList>
    </citation>
    <scope>NUCLEOTIDE SEQUENCE [LARGE SCALE GENOMIC DNA]</scope>
    <source>
        <strain evidence="2 3">DP07</strain>
    </source>
</reference>
<dbReference type="PANTHER" id="PTHR42685">
    <property type="entry name" value="GERANYLGERANYL DIPHOSPHATE REDUCTASE"/>
    <property type="match status" value="1"/>
</dbReference>
<dbReference type="InterPro" id="IPR011777">
    <property type="entry name" value="Geranylgeranyl_Rdtase_fam"/>
</dbReference>
<comment type="caution">
    <text evidence="2">The sequence shown here is derived from an EMBL/GenBank/DDBJ whole genome shotgun (WGS) entry which is preliminary data.</text>
</comment>
<dbReference type="Pfam" id="PF01494">
    <property type="entry name" value="FAD_binding_3"/>
    <property type="match status" value="1"/>
</dbReference>
<dbReference type="SUPFAM" id="SSF51905">
    <property type="entry name" value="FAD/NAD(P)-binding domain"/>
    <property type="match status" value="1"/>
</dbReference>